<keyword evidence="1" id="KW-1133">Transmembrane helix</keyword>
<dbReference type="OrthoDB" id="1453201at2"/>
<dbReference type="AlphaFoldDB" id="A0A5B8YRF1"/>
<evidence type="ECO:0000313" key="2">
    <source>
        <dbReference type="EMBL" id="QED38669.1"/>
    </source>
</evidence>
<accession>A0A5B8YRF1</accession>
<sequence length="141" mass="15987">MKATQKYLRLFARLLIFIMLFQSCNIYRSKPVSVDTAVEFNRKVKIKTNNNKVYKFNSLEREGTDLFGIAKANSKEAKLMAENIVEKNYRGKFVKIGIAENSVQEVKLKNYTMSVITPIVVGLAVFVGLLAFIASQLVIFP</sequence>
<name>A0A5B8YRF1_9FLAO</name>
<proteinExistence type="predicted"/>
<reference evidence="2 3" key="1">
    <citation type="submission" date="2019-08" db="EMBL/GenBank/DDBJ databases">
        <title>Antarcticibacterium arcticum sp. nov., a bacterium isolated from marine sediment of the Canadian Beaufort Sea.</title>
        <authorList>
            <person name="Lee Y.M."/>
            <person name="Baek K."/>
            <person name="Lee D.-H."/>
            <person name="Shin S.C."/>
            <person name="Jin Y.K."/>
            <person name="Park Y."/>
        </authorList>
    </citation>
    <scope>NUCLEOTIDE SEQUENCE [LARGE SCALE GENOMIC DNA]</scope>
    <source>
        <strain evidence="2 3">PAMC 28998</strain>
    </source>
</reference>
<gene>
    <name evidence="2" type="ORF">FK178_13520</name>
</gene>
<keyword evidence="1" id="KW-0472">Membrane</keyword>
<evidence type="ECO:0000256" key="1">
    <source>
        <dbReference type="SAM" id="Phobius"/>
    </source>
</evidence>
<evidence type="ECO:0000313" key="3">
    <source>
        <dbReference type="Proteomes" id="UP000321954"/>
    </source>
</evidence>
<dbReference type="PROSITE" id="PS51257">
    <property type="entry name" value="PROKAR_LIPOPROTEIN"/>
    <property type="match status" value="1"/>
</dbReference>
<dbReference type="RefSeq" id="WP_146836281.1">
    <property type="nucleotide sequence ID" value="NZ_CP042476.1"/>
</dbReference>
<dbReference type="KEGG" id="anp:FK178_13520"/>
<keyword evidence="3" id="KW-1185">Reference proteome</keyword>
<dbReference type="EMBL" id="CP042476">
    <property type="protein sequence ID" value="QED38669.1"/>
    <property type="molecule type" value="Genomic_DNA"/>
</dbReference>
<dbReference type="Proteomes" id="UP000321954">
    <property type="component" value="Chromosome"/>
</dbReference>
<protein>
    <recommendedName>
        <fullName evidence="4">Lipoprotein</fullName>
    </recommendedName>
</protein>
<evidence type="ECO:0008006" key="4">
    <source>
        <dbReference type="Google" id="ProtNLM"/>
    </source>
</evidence>
<keyword evidence="1" id="KW-0812">Transmembrane</keyword>
<organism evidence="2 3">
    <name type="scientific">Antarcticibacterium arcticum</name>
    <dbReference type="NCBI Taxonomy" id="2585771"/>
    <lineage>
        <taxon>Bacteria</taxon>
        <taxon>Pseudomonadati</taxon>
        <taxon>Bacteroidota</taxon>
        <taxon>Flavobacteriia</taxon>
        <taxon>Flavobacteriales</taxon>
        <taxon>Flavobacteriaceae</taxon>
        <taxon>Antarcticibacterium</taxon>
    </lineage>
</organism>
<feature type="transmembrane region" description="Helical" evidence="1">
    <location>
        <begin position="115"/>
        <end position="140"/>
    </location>
</feature>